<dbReference type="Gene3D" id="3.30.450.20">
    <property type="entry name" value="PAS domain"/>
    <property type="match status" value="2"/>
</dbReference>
<keyword evidence="6" id="KW-0238">DNA-binding</keyword>
<keyword evidence="14" id="KW-1185">Reference proteome</keyword>
<keyword evidence="8" id="KW-0804">Transcription</keyword>
<dbReference type="NCBIfam" id="TIGR00229">
    <property type="entry name" value="sensory_box"/>
    <property type="match status" value="1"/>
</dbReference>
<keyword evidence="7" id="KW-0010">Activator</keyword>
<keyword evidence="5" id="KW-0805">Transcription regulation</keyword>
<organism evidence="13 14">
    <name type="scientific">Danionella cerebrum</name>
    <dbReference type="NCBI Taxonomy" id="2873325"/>
    <lineage>
        <taxon>Eukaryota</taxon>
        <taxon>Metazoa</taxon>
        <taxon>Chordata</taxon>
        <taxon>Craniata</taxon>
        <taxon>Vertebrata</taxon>
        <taxon>Euteleostomi</taxon>
        <taxon>Actinopterygii</taxon>
        <taxon>Neopterygii</taxon>
        <taxon>Teleostei</taxon>
        <taxon>Ostariophysi</taxon>
        <taxon>Cypriniformes</taxon>
        <taxon>Danionidae</taxon>
        <taxon>Danioninae</taxon>
        <taxon>Danionella</taxon>
    </lineage>
</organism>
<dbReference type="Pfam" id="PF14598">
    <property type="entry name" value="PAS_11"/>
    <property type="match status" value="1"/>
</dbReference>
<dbReference type="GO" id="GO:0046983">
    <property type="term" value="F:protein dimerization activity"/>
    <property type="evidence" value="ECO:0007669"/>
    <property type="project" value="InterPro"/>
</dbReference>
<gene>
    <name evidence="13" type="ORF">DNTS_034820</name>
</gene>
<evidence type="ECO:0000256" key="2">
    <source>
        <dbReference type="ARBA" id="ARBA00014446"/>
    </source>
</evidence>
<keyword evidence="10" id="KW-0379">Hydroxylation</keyword>
<dbReference type="CDD" id="cd11391">
    <property type="entry name" value="bHLH_PAS"/>
    <property type="match status" value="1"/>
</dbReference>
<dbReference type="SUPFAM" id="SSF47459">
    <property type="entry name" value="HLH, helix-loop-helix DNA-binding domain"/>
    <property type="match status" value="1"/>
</dbReference>
<dbReference type="GO" id="GO:0071456">
    <property type="term" value="P:cellular response to hypoxia"/>
    <property type="evidence" value="ECO:0007669"/>
    <property type="project" value="TreeGrafter"/>
</dbReference>
<dbReference type="Pfam" id="PF23171">
    <property type="entry name" value="bHLH_HIF1A"/>
    <property type="match status" value="1"/>
</dbReference>
<evidence type="ECO:0000313" key="13">
    <source>
        <dbReference type="EMBL" id="TRY54134.1"/>
    </source>
</evidence>
<evidence type="ECO:0000256" key="10">
    <source>
        <dbReference type="ARBA" id="ARBA00023278"/>
    </source>
</evidence>
<dbReference type="InterPro" id="IPR001610">
    <property type="entry name" value="PAC"/>
</dbReference>
<dbReference type="STRING" id="623744.A0A553MLS7"/>
<dbReference type="InterPro" id="IPR013767">
    <property type="entry name" value="PAS_fold"/>
</dbReference>
<feature type="domain" description="PAS" evidence="11">
    <location>
        <begin position="105"/>
        <end position="176"/>
    </location>
</feature>
<dbReference type="InterPro" id="IPR036638">
    <property type="entry name" value="HLH_DNA-bd_sf"/>
</dbReference>
<dbReference type="PANTHER" id="PTHR23043:SF7">
    <property type="entry name" value="HYPOXIA-INDUCIBLE FACTOR 1-ALPHA"/>
    <property type="match status" value="1"/>
</dbReference>
<evidence type="ECO:0000256" key="4">
    <source>
        <dbReference type="ARBA" id="ARBA00022843"/>
    </source>
</evidence>
<dbReference type="GO" id="GO:0005634">
    <property type="term" value="C:nucleus"/>
    <property type="evidence" value="ECO:0007669"/>
    <property type="project" value="UniProtKB-SubCell"/>
</dbReference>
<dbReference type="SUPFAM" id="SSF55785">
    <property type="entry name" value="PYP-like sensor domain (PAS domain)"/>
    <property type="match status" value="2"/>
</dbReference>
<dbReference type="EMBL" id="SRMA01027362">
    <property type="protein sequence ID" value="TRY54134.1"/>
    <property type="molecule type" value="Genomic_DNA"/>
</dbReference>
<evidence type="ECO:0000256" key="7">
    <source>
        <dbReference type="ARBA" id="ARBA00023159"/>
    </source>
</evidence>
<dbReference type="InterPro" id="IPR011598">
    <property type="entry name" value="bHLH_dom"/>
</dbReference>
<feature type="domain" description="BHLH" evidence="12">
    <location>
        <begin position="32"/>
        <end position="85"/>
    </location>
</feature>
<evidence type="ECO:0000256" key="3">
    <source>
        <dbReference type="ARBA" id="ARBA00022737"/>
    </source>
</evidence>
<dbReference type="PROSITE" id="PS50888">
    <property type="entry name" value="BHLH"/>
    <property type="match status" value="1"/>
</dbReference>
<dbReference type="GO" id="GO:0000977">
    <property type="term" value="F:RNA polymerase II transcription regulatory region sequence-specific DNA binding"/>
    <property type="evidence" value="ECO:0007669"/>
    <property type="project" value="TreeGrafter"/>
</dbReference>
<dbReference type="InterPro" id="IPR021537">
    <property type="entry name" value="HIF_alpha-like"/>
</dbReference>
<dbReference type="Pfam" id="PF11413">
    <property type="entry name" value="HIF-1"/>
    <property type="match status" value="1"/>
</dbReference>
<dbReference type="PROSITE" id="PS50112">
    <property type="entry name" value="PAS"/>
    <property type="match status" value="2"/>
</dbReference>
<dbReference type="AlphaFoldDB" id="A0A553MLS7"/>
<evidence type="ECO:0000256" key="6">
    <source>
        <dbReference type="ARBA" id="ARBA00023125"/>
    </source>
</evidence>
<evidence type="ECO:0000256" key="5">
    <source>
        <dbReference type="ARBA" id="ARBA00023015"/>
    </source>
</evidence>
<keyword evidence="4" id="KW-0832">Ubl conjugation</keyword>
<keyword evidence="3" id="KW-0677">Repeat</keyword>
<evidence type="ECO:0000256" key="8">
    <source>
        <dbReference type="ARBA" id="ARBA00023163"/>
    </source>
</evidence>
<dbReference type="SMART" id="SM00091">
    <property type="entry name" value="PAS"/>
    <property type="match status" value="2"/>
</dbReference>
<dbReference type="Proteomes" id="UP000316079">
    <property type="component" value="Unassembled WGS sequence"/>
</dbReference>
<evidence type="ECO:0000259" key="12">
    <source>
        <dbReference type="PROSITE" id="PS50888"/>
    </source>
</evidence>
<sequence length="572" mass="64742">MTTSNWEIVATLNEDWHENTERKHKKGTSKEWKKTCSRLAARSRRRNESALFKELTALLPLDMSTVGQQDKASVIRLTIAYLHLRKVLDTPDTCAVPLITPGISAKPHEREMLDSALGGFVIFLSFDGKVIFTTEGVTAHTGIHQLDLIGRSLFDFLHPCDQKEVKGILTELTENQGTQTCEVFLRIKRAKNKKLTPWKVIHCCGKKKSSAASGSCCLVLECRVLPMLEMLEKDSTQSTFMSVHKPDMNFTYCHSRVVKFIGFEDTELLGQSVYQLYHPSDCQQIRKAHICLFSKGHTSTGKYRLLHRHGGYVWAETDASLVYNSHTGLPEKVVCINYILSGVEQTDLAFVSTNTKKYLKPPSESLWPESLSTFLPLSKAPGEEIDLKIRPPAKPQHQRDGDKQEVHECTEILHITKDCYDFNCHLCDQDLDCLAPYIPMHGEDFPLTPILDEIIDCAELNFCSLLLNSPHEITNHQMEDQEAMATLPVTSFPQPIVNHCLSSDRFPITIINNTMIDCYRLKVKGITGGKMPGNIHNIVSEESGTMDQVCDHMHYLVQKTDRFKKSKDHPMK</sequence>
<reference evidence="13 14" key="1">
    <citation type="journal article" date="2019" name="Sci. Data">
        <title>Hybrid genome assembly and annotation of Danionella translucida.</title>
        <authorList>
            <person name="Kadobianskyi M."/>
            <person name="Schulze L."/>
            <person name="Schuelke M."/>
            <person name="Judkewitz B."/>
        </authorList>
    </citation>
    <scope>NUCLEOTIDE SEQUENCE [LARGE SCALE GENOMIC DNA]</scope>
    <source>
        <strain evidence="13 14">Bolton</strain>
    </source>
</reference>
<accession>A0A553MLS7</accession>
<evidence type="ECO:0000259" key="11">
    <source>
        <dbReference type="PROSITE" id="PS50112"/>
    </source>
</evidence>
<dbReference type="PANTHER" id="PTHR23043">
    <property type="entry name" value="HYPOXIA-INDUCIBLE FACTOR 1 ALPHA"/>
    <property type="match status" value="1"/>
</dbReference>
<dbReference type="Pfam" id="PF00989">
    <property type="entry name" value="PAS"/>
    <property type="match status" value="1"/>
</dbReference>
<name>A0A553MLS7_9TELE</name>
<comment type="subcellular location">
    <subcellularLocation>
        <location evidence="1">Nucleus</location>
    </subcellularLocation>
</comment>
<protein>
    <recommendedName>
        <fullName evidence="2">Hypoxia-inducible factor 1-alpha</fullName>
    </recommendedName>
</protein>
<comment type="caution">
    <text evidence="13">The sequence shown here is derived from an EMBL/GenBank/DDBJ whole genome shotgun (WGS) entry which is preliminary data.</text>
</comment>
<feature type="domain" description="PAS" evidence="11">
    <location>
        <begin position="250"/>
        <end position="287"/>
    </location>
</feature>
<dbReference type="FunFam" id="3.30.450.20:FF:000015">
    <property type="entry name" value="Hypoxia-inducible factor 1-alpha isoform 1"/>
    <property type="match status" value="1"/>
</dbReference>
<dbReference type="SMART" id="SM00353">
    <property type="entry name" value="HLH"/>
    <property type="match status" value="1"/>
</dbReference>
<proteinExistence type="predicted"/>
<dbReference type="GO" id="GO:0048513">
    <property type="term" value="P:animal organ development"/>
    <property type="evidence" value="ECO:0007669"/>
    <property type="project" value="UniProtKB-ARBA"/>
</dbReference>
<dbReference type="OrthoDB" id="6021714at2759"/>
<dbReference type="InterPro" id="IPR000014">
    <property type="entry name" value="PAS"/>
</dbReference>
<evidence type="ECO:0000256" key="9">
    <source>
        <dbReference type="ARBA" id="ARBA00023242"/>
    </source>
</evidence>
<keyword evidence="9" id="KW-0539">Nucleus</keyword>
<dbReference type="GO" id="GO:0000981">
    <property type="term" value="F:DNA-binding transcription factor activity, RNA polymerase II-specific"/>
    <property type="evidence" value="ECO:0007669"/>
    <property type="project" value="TreeGrafter"/>
</dbReference>
<evidence type="ECO:0000256" key="1">
    <source>
        <dbReference type="ARBA" id="ARBA00004123"/>
    </source>
</evidence>
<dbReference type="CDD" id="cd00130">
    <property type="entry name" value="PAS"/>
    <property type="match status" value="2"/>
</dbReference>
<dbReference type="SMART" id="SM00086">
    <property type="entry name" value="PAC"/>
    <property type="match status" value="1"/>
</dbReference>
<evidence type="ECO:0000313" key="14">
    <source>
        <dbReference type="Proteomes" id="UP000316079"/>
    </source>
</evidence>
<dbReference type="InterPro" id="IPR035965">
    <property type="entry name" value="PAS-like_dom_sf"/>
</dbReference>